<dbReference type="InterPro" id="IPR027417">
    <property type="entry name" value="P-loop_NTPase"/>
</dbReference>
<dbReference type="SUPFAM" id="SSF52540">
    <property type="entry name" value="P-loop containing nucleoside triphosphate hydrolases"/>
    <property type="match status" value="1"/>
</dbReference>
<evidence type="ECO:0000256" key="5">
    <source>
        <dbReference type="ARBA" id="ARBA00022840"/>
    </source>
</evidence>
<keyword evidence="8" id="KW-1185">Reference proteome</keyword>
<reference evidence="7 8" key="1">
    <citation type="journal article" date="2022" name="bioRxiv">
        <title>Ecology and evolution of chlamydial symbionts of arthropods.</title>
        <authorList>
            <person name="Halter T."/>
            <person name="Koestlbacher S."/>
            <person name="Collingro A."/>
            <person name="Sixt B.S."/>
            <person name="Toenshoff E.R."/>
            <person name="Hendrickx F."/>
            <person name="Kostanjsek R."/>
            <person name="Horn M."/>
        </authorList>
    </citation>
    <scope>NUCLEOTIDE SEQUENCE [LARGE SCALE GENOMIC DNA]</scope>
    <source>
        <strain evidence="7">W744xW776</strain>
    </source>
</reference>
<evidence type="ECO:0000256" key="3">
    <source>
        <dbReference type="ARBA" id="ARBA00022448"/>
    </source>
</evidence>
<keyword evidence="4" id="KW-0547">Nucleotide-binding</keyword>
<dbReference type="RefSeq" id="WP_215217556.1">
    <property type="nucleotide sequence ID" value="NZ_CP075587.1"/>
</dbReference>
<dbReference type="GO" id="GO:0005524">
    <property type="term" value="F:ATP binding"/>
    <property type="evidence" value="ECO:0007669"/>
    <property type="project" value="UniProtKB-KW"/>
</dbReference>
<dbReference type="Proteomes" id="UP000826014">
    <property type="component" value="Chromosome"/>
</dbReference>
<comment type="subcellular location">
    <subcellularLocation>
        <location evidence="1">Cell inner membrane</location>
        <topology evidence="1">Peripheral membrane protein</topology>
    </subcellularLocation>
</comment>
<dbReference type="InterPro" id="IPR003593">
    <property type="entry name" value="AAA+_ATPase"/>
</dbReference>
<dbReference type="InterPro" id="IPR050153">
    <property type="entry name" value="Metal_Ion_Import_ABC"/>
</dbReference>
<evidence type="ECO:0000259" key="6">
    <source>
        <dbReference type="PROSITE" id="PS50893"/>
    </source>
</evidence>
<dbReference type="PANTHER" id="PTHR42734">
    <property type="entry name" value="METAL TRANSPORT SYSTEM ATP-BINDING PROTEIN TM_0124-RELATED"/>
    <property type="match status" value="1"/>
</dbReference>
<evidence type="ECO:0000256" key="4">
    <source>
        <dbReference type="ARBA" id="ARBA00022741"/>
    </source>
</evidence>
<keyword evidence="3" id="KW-0813">Transport</keyword>
<dbReference type="SMART" id="SM00382">
    <property type="entry name" value="AAA"/>
    <property type="match status" value="1"/>
</dbReference>
<proteinExistence type="inferred from homology"/>
<protein>
    <submittedName>
        <fullName evidence="7">Zinc import ATP-binding protein ZnuC</fullName>
    </submittedName>
</protein>
<comment type="similarity">
    <text evidence="2">Belongs to the ABC transporter superfamily.</text>
</comment>
<dbReference type="PANTHER" id="PTHR42734:SF17">
    <property type="entry name" value="METAL TRANSPORT SYSTEM ATP-BINDING PROTEIN TM_0124-RELATED"/>
    <property type="match status" value="1"/>
</dbReference>
<keyword evidence="5 7" id="KW-0067">ATP-binding</keyword>
<dbReference type="InterPro" id="IPR003439">
    <property type="entry name" value="ABC_transporter-like_ATP-bd"/>
</dbReference>
<feature type="domain" description="ABC transporter" evidence="6">
    <location>
        <begin position="5"/>
        <end position="236"/>
    </location>
</feature>
<dbReference type="Pfam" id="PF00005">
    <property type="entry name" value="ABC_tran"/>
    <property type="match status" value="1"/>
</dbReference>
<sequence length="242" mass="27249">MTDIISIHQLFFSYNHQSILEDVNITVQPNEFIVVFGPNGGGKTTFFKLILGLLQPKKGWVKVLNKHPKHIRHLMGYVPQMQQVDRNFPICVLDVVMMGCLAELTCWGRFPKAMRKLGLQALEKVNLLHKAKAPFGSLSGGETQRALIARAIVDHPKILLLDEPTANVDSQAEQSIYQLLKELNADMTILMVSHDLQTIIDKASRLICVNRQATSLQAKEVCEHFALGLYHTPLTNPQHFSF</sequence>
<evidence type="ECO:0000256" key="2">
    <source>
        <dbReference type="ARBA" id="ARBA00005417"/>
    </source>
</evidence>
<dbReference type="CDD" id="cd03235">
    <property type="entry name" value="ABC_Metallic_Cations"/>
    <property type="match status" value="1"/>
</dbReference>
<gene>
    <name evidence="7" type="ORF">RHABOEDO_001741</name>
</gene>
<dbReference type="PROSITE" id="PS50893">
    <property type="entry name" value="ABC_TRANSPORTER_2"/>
    <property type="match status" value="1"/>
</dbReference>
<evidence type="ECO:0000313" key="7">
    <source>
        <dbReference type="EMBL" id="QYF49405.1"/>
    </source>
</evidence>
<evidence type="ECO:0000313" key="8">
    <source>
        <dbReference type="Proteomes" id="UP000826014"/>
    </source>
</evidence>
<name>A0ABX8V8N5_9BACT</name>
<dbReference type="EMBL" id="CP075587">
    <property type="protein sequence ID" value="QYF49405.1"/>
    <property type="molecule type" value="Genomic_DNA"/>
</dbReference>
<organism evidence="7 8">
    <name type="scientific">Candidatus Rhabdochlamydia oedothoracis</name>
    <dbReference type="NCBI Taxonomy" id="2720720"/>
    <lineage>
        <taxon>Bacteria</taxon>
        <taxon>Pseudomonadati</taxon>
        <taxon>Chlamydiota</taxon>
        <taxon>Chlamydiia</taxon>
        <taxon>Parachlamydiales</taxon>
        <taxon>Candidatus Rhabdochlamydiaceae</taxon>
        <taxon>Candidatus Rhabdochlamydia</taxon>
    </lineage>
</organism>
<accession>A0ABX8V8N5</accession>
<dbReference type="Gene3D" id="3.40.50.300">
    <property type="entry name" value="P-loop containing nucleotide triphosphate hydrolases"/>
    <property type="match status" value="1"/>
</dbReference>
<evidence type="ECO:0000256" key="1">
    <source>
        <dbReference type="ARBA" id="ARBA00004417"/>
    </source>
</evidence>